<sequence length="366" mass="40058">MFSSAVKTAIVALSLSSAASALAQQQTLNIYNWTDYIGPKTIEKFEAQTGIKVVYDVFDSNDTLEVKLLTGQSGYDLVVPSHNFMARQIEADLFLPLDKKQLTNYSQLDPILMARLDAVDPGNTYGVPYLWGTTGIAINEDMVKAALGEHAALDSWSLLFDPATTGKLSHCGINLLDAWDEVIPSALSYAGADVTTHSTKVMKSEAVPVLNKIRGDIKTLHSSSYINGLVGGDVCVTMAWSGDAQMAKDRSAEAETGMNISYIIPKEGAGLWFDMMVIPKDAPNPEAAHLFLDYLMRPEVIAEVTNYVGYPNAIPASLPLLDAEIRDNKGVYPSEQVMNNLFMFEVYPPAVDRFGSRLWGRFRAGR</sequence>
<accession>A0ABM9AAW5</accession>
<evidence type="ECO:0000256" key="4">
    <source>
        <dbReference type="ARBA" id="ARBA00022764"/>
    </source>
</evidence>
<dbReference type="Pfam" id="PF13416">
    <property type="entry name" value="SBP_bac_8"/>
    <property type="match status" value="1"/>
</dbReference>
<feature type="chain" id="PRO_5045352285" description="Putrescine-binding periplasmic protein" evidence="6">
    <location>
        <begin position="24"/>
        <end position="366"/>
    </location>
</feature>
<proteinExistence type="inferred from homology"/>
<comment type="similarity">
    <text evidence="5">Belongs to the bacterial solute-binding protein PotD/PotF family.</text>
</comment>
<dbReference type="PANTHER" id="PTHR30222:SF12">
    <property type="entry name" value="NORSPERMIDINE SENSOR"/>
    <property type="match status" value="1"/>
</dbReference>
<feature type="signal peptide" evidence="6">
    <location>
        <begin position="1"/>
        <end position="23"/>
    </location>
</feature>
<dbReference type="CDD" id="cd13659">
    <property type="entry name" value="PBP2_PotF"/>
    <property type="match status" value="1"/>
</dbReference>
<dbReference type="PANTHER" id="PTHR30222">
    <property type="entry name" value="SPERMIDINE/PUTRESCINE-BINDING PERIPLASMIC PROTEIN"/>
    <property type="match status" value="1"/>
</dbReference>
<dbReference type="EMBL" id="CAKLPX010000001">
    <property type="protein sequence ID" value="CAH0990095.1"/>
    <property type="molecule type" value="Genomic_DNA"/>
</dbReference>
<evidence type="ECO:0000256" key="3">
    <source>
        <dbReference type="ARBA" id="ARBA00022729"/>
    </source>
</evidence>
<evidence type="ECO:0000256" key="2">
    <source>
        <dbReference type="ARBA" id="ARBA00022448"/>
    </source>
</evidence>
<evidence type="ECO:0000256" key="1">
    <source>
        <dbReference type="ARBA" id="ARBA00004418"/>
    </source>
</evidence>
<evidence type="ECO:0000256" key="6">
    <source>
        <dbReference type="SAM" id="SignalP"/>
    </source>
</evidence>
<evidence type="ECO:0000256" key="5">
    <source>
        <dbReference type="PIRNR" id="PIRNR019574"/>
    </source>
</evidence>
<dbReference type="SUPFAM" id="SSF53850">
    <property type="entry name" value="Periplasmic binding protein-like II"/>
    <property type="match status" value="1"/>
</dbReference>
<comment type="caution">
    <text evidence="7">The sequence shown here is derived from an EMBL/GenBank/DDBJ whole genome shotgun (WGS) entry which is preliminary data.</text>
</comment>
<evidence type="ECO:0000313" key="8">
    <source>
        <dbReference type="Proteomes" id="UP000838100"/>
    </source>
</evidence>
<dbReference type="InterPro" id="IPR001188">
    <property type="entry name" value="Sperm_putr-bd"/>
</dbReference>
<name>A0ABM9AAW5_9GAMM</name>
<keyword evidence="4 5" id="KW-0574">Periplasm</keyword>
<dbReference type="Gene3D" id="3.40.190.10">
    <property type="entry name" value="Periplasmic binding protein-like II"/>
    <property type="match status" value="2"/>
</dbReference>
<gene>
    <name evidence="7" type="primary">spuE</name>
    <name evidence="7" type="ORF">SIN8267_00178</name>
</gene>
<organism evidence="7 8">
    <name type="scientific">Sinobacterium norvegicum</name>
    <dbReference type="NCBI Taxonomy" id="1641715"/>
    <lineage>
        <taxon>Bacteria</taxon>
        <taxon>Pseudomonadati</taxon>
        <taxon>Pseudomonadota</taxon>
        <taxon>Gammaproteobacteria</taxon>
        <taxon>Cellvibrionales</taxon>
        <taxon>Spongiibacteraceae</taxon>
        <taxon>Sinobacterium</taxon>
    </lineage>
</organism>
<dbReference type="PIRSF" id="PIRSF019574">
    <property type="entry name" value="Periplasmic_polyamine_BP"/>
    <property type="match status" value="1"/>
</dbReference>
<dbReference type="Proteomes" id="UP000838100">
    <property type="component" value="Unassembled WGS sequence"/>
</dbReference>
<comment type="subcellular location">
    <subcellularLocation>
        <location evidence="1 5">Periplasm</location>
    </subcellularLocation>
</comment>
<reference evidence="7" key="1">
    <citation type="submission" date="2021-12" db="EMBL/GenBank/DDBJ databases">
        <authorList>
            <person name="Rodrigo-Torres L."/>
            <person name="Arahal R. D."/>
            <person name="Lucena T."/>
        </authorList>
    </citation>
    <scope>NUCLEOTIDE SEQUENCE</scope>
    <source>
        <strain evidence="7">CECT 8267</strain>
    </source>
</reference>
<keyword evidence="8" id="KW-1185">Reference proteome</keyword>
<dbReference type="InterPro" id="IPR006059">
    <property type="entry name" value="SBP"/>
</dbReference>
<comment type="function">
    <text evidence="5">Required for the activity of the bacterial periplasmic transport system of putrescine.</text>
</comment>
<protein>
    <recommendedName>
        <fullName evidence="5">Putrescine-binding periplasmic protein</fullName>
    </recommendedName>
</protein>
<keyword evidence="2 5" id="KW-0813">Transport</keyword>
<keyword evidence="3 6" id="KW-0732">Signal</keyword>
<evidence type="ECO:0000313" key="7">
    <source>
        <dbReference type="EMBL" id="CAH0990095.1"/>
    </source>
</evidence>
<dbReference type="PRINTS" id="PR00909">
    <property type="entry name" value="SPERMDNBNDNG"/>
</dbReference>